<accession>A0AAJ6NRR4</accession>
<keyword evidence="2" id="KW-1185">Reference proteome</keyword>
<reference evidence="1 2" key="1">
    <citation type="journal article" date="2023" name="Limnol Oceanogr Lett">
        <title>Environmental adaptations by the intertidal Antarctic cyanobacterium Halotia branconii CENA392 as revealed using long-read genome sequencing.</title>
        <authorList>
            <person name="Dextro R.B."/>
            <person name="Delbaje E."/>
            <person name="Freitas P.N.N."/>
            <person name="Geraldes V."/>
            <person name="Pinto E."/>
            <person name="Long P.F."/>
            <person name="Fiore M.F."/>
        </authorList>
    </citation>
    <scope>NUCLEOTIDE SEQUENCE [LARGE SCALE GENOMIC DNA]</scope>
    <source>
        <strain evidence="1 2">CENA392</strain>
    </source>
</reference>
<protein>
    <submittedName>
        <fullName evidence="1">Uncharacterized protein</fullName>
    </submittedName>
</protein>
<name>A0AAJ6NRR4_9CYAN</name>
<organism evidence="1 2">
    <name type="scientific">Halotia branconii CENA392</name>
    <dbReference type="NCBI Taxonomy" id="1539056"/>
    <lineage>
        <taxon>Bacteria</taxon>
        <taxon>Bacillati</taxon>
        <taxon>Cyanobacteriota</taxon>
        <taxon>Cyanophyceae</taxon>
        <taxon>Nostocales</taxon>
        <taxon>Nodulariaceae</taxon>
        <taxon>Halotia</taxon>
    </lineage>
</organism>
<dbReference type="Proteomes" id="UP001223520">
    <property type="component" value="Chromosome"/>
</dbReference>
<evidence type="ECO:0000313" key="1">
    <source>
        <dbReference type="EMBL" id="WGV25519.1"/>
    </source>
</evidence>
<evidence type="ECO:0000313" key="2">
    <source>
        <dbReference type="Proteomes" id="UP001223520"/>
    </source>
</evidence>
<dbReference type="EMBL" id="CP124543">
    <property type="protein sequence ID" value="WGV25519.1"/>
    <property type="molecule type" value="Genomic_DNA"/>
</dbReference>
<sequence>MLNKNHHNPISGLKNIRASAVSLAIMAILLPACTNNLETRNSEEPQGNVTTEEVADNTNQLLGQTVTIRSQPVRKISPTTFTVSDNQFFGGENILVVNASGETATLPENTELQITGKVAKFVAADIEKEYNLSLDPNLYVEYENKPAIVAQSIAQAVKPGEISTNPSAYYNQVIAVPAEVEENVGTNSFTLDEDKLIGGQDLLVLFPKGQTPVKEGEKVVATGTLRPFVVADIERDYDFTWDTGLQQKLEAEYKNRPVLVADSVYPSAIPDAAK</sequence>
<dbReference type="AlphaFoldDB" id="A0AAJ6NRR4"/>
<dbReference type="RefSeq" id="WP_281482818.1">
    <property type="nucleotide sequence ID" value="NZ_CP124543.1"/>
</dbReference>
<proteinExistence type="predicted"/>
<dbReference type="KEGG" id="hbq:QI031_27945"/>
<gene>
    <name evidence="1" type="ORF">QI031_27945</name>
</gene>